<dbReference type="InterPro" id="IPR017853">
    <property type="entry name" value="GH"/>
</dbReference>
<evidence type="ECO:0000313" key="1">
    <source>
        <dbReference type="EMBL" id="PWN32426.1"/>
    </source>
</evidence>
<dbReference type="InParanoid" id="A0A316V4F5"/>
<dbReference type="GO" id="GO:0006080">
    <property type="term" value="P:substituted mannan metabolic process"/>
    <property type="evidence" value="ECO:0007669"/>
    <property type="project" value="InterPro"/>
</dbReference>
<dbReference type="GeneID" id="37018489"/>
<dbReference type="RefSeq" id="XP_025352728.1">
    <property type="nucleotide sequence ID" value="XM_025496708.1"/>
</dbReference>
<evidence type="ECO:0000313" key="2">
    <source>
        <dbReference type="Proteomes" id="UP000245771"/>
    </source>
</evidence>
<reference evidence="1 2" key="1">
    <citation type="journal article" date="2018" name="Mol. Biol. Evol.">
        <title>Broad Genomic Sampling Reveals a Smut Pathogenic Ancestry of the Fungal Clade Ustilaginomycotina.</title>
        <authorList>
            <person name="Kijpornyongpan T."/>
            <person name="Mondo S.J."/>
            <person name="Barry K."/>
            <person name="Sandor L."/>
            <person name="Lee J."/>
            <person name="Lipzen A."/>
            <person name="Pangilinan J."/>
            <person name="LaButti K."/>
            <person name="Hainaut M."/>
            <person name="Henrissat B."/>
            <person name="Grigoriev I.V."/>
            <person name="Spatafora J.W."/>
            <person name="Aime M.C."/>
        </authorList>
    </citation>
    <scope>NUCLEOTIDE SEQUENCE [LARGE SCALE GENOMIC DNA]</scope>
    <source>
        <strain evidence="1 2">MCA 3882</strain>
    </source>
</reference>
<protein>
    <recommendedName>
        <fullName evidence="3">GH26 domain-containing protein</fullName>
    </recommendedName>
</protein>
<accession>A0A316V4F5</accession>
<proteinExistence type="predicted"/>
<dbReference type="EMBL" id="KZ819605">
    <property type="protein sequence ID" value="PWN32426.1"/>
    <property type="molecule type" value="Genomic_DNA"/>
</dbReference>
<dbReference type="Proteomes" id="UP000245771">
    <property type="component" value="Unassembled WGS sequence"/>
</dbReference>
<gene>
    <name evidence="1" type="ORF">FA14DRAFT_125500</name>
</gene>
<dbReference type="PANTHER" id="PTHR40079:SF6">
    <property type="entry name" value="GH26 DOMAIN-CONTAINING PROTEIN"/>
    <property type="match status" value="1"/>
</dbReference>
<dbReference type="GO" id="GO:0016985">
    <property type="term" value="F:mannan endo-1,4-beta-mannosidase activity"/>
    <property type="evidence" value="ECO:0007669"/>
    <property type="project" value="InterPro"/>
</dbReference>
<dbReference type="AlphaFoldDB" id="A0A316V4F5"/>
<organism evidence="1 2">
    <name type="scientific">Meira miltonrushii</name>
    <dbReference type="NCBI Taxonomy" id="1280837"/>
    <lineage>
        <taxon>Eukaryota</taxon>
        <taxon>Fungi</taxon>
        <taxon>Dikarya</taxon>
        <taxon>Basidiomycota</taxon>
        <taxon>Ustilaginomycotina</taxon>
        <taxon>Exobasidiomycetes</taxon>
        <taxon>Exobasidiales</taxon>
        <taxon>Brachybasidiaceae</taxon>
        <taxon>Meira</taxon>
    </lineage>
</organism>
<dbReference type="PANTHER" id="PTHR40079">
    <property type="entry name" value="MANNAN ENDO-1,4-BETA-MANNOSIDASE E-RELATED"/>
    <property type="match status" value="1"/>
</dbReference>
<dbReference type="Gene3D" id="3.20.20.80">
    <property type="entry name" value="Glycosidases"/>
    <property type="match status" value="1"/>
</dbReference>
<keyword evidence="2" id="KW-1185">Reference proteome</keyword>
<dbReference type="OrthoDB" id="428177at2759"/>
<dbReference type="InterPro" id="IPR000805">
    <property type="entry name" value="Glyco_hydro_26"/>
</dbReference>
<sequence length="348" mass="38890">MVCLLLCSKPVSGRSIRTDTVQNTTLTFKLNDLPIGFIPQHDASPTPMADINTVLSQGAKGVGNTYRSATFGWYAQVYPGLPFKGEQLLKIKDDVIKSGAIFEIAIMPLRSYDGFTAQDPSQAIAVAKVLQQFTQAGVQVRLRFGHEMNYYGNPTRGEYIYSNDTGAFKEAFKQMSIAAKQYCQDKAQMVFNPNSGSLAEIDSWAPDPSTYSMIALDYYAPSRKSLSVANYLSVVQPFYQKYGQNGSKQYIIAETSLQYNSTIDDRLRWLLVLSDPKIRQTLKSLQSLTWFNLNKDFPFEIVYPPSDPANAPLIKMVSSSMNKRKPLFVALRRSLALLFLVSGLIEIT</sequence>
<name>A0A316V4F5_9BASI</name>
<dbReference type="SUPFAM" id="SSF51445">
    <property type="entry name" value="(Trans)glycosidases"/>
    <property type="match status" value="1"/>
</dbReference>
<evidence type="ECO:0008006" key="3">
    <source>
        <dbReference type="Google" id="ProtNLM"/>
    </source>
</evidence>